<keyword evidence="13" id="KW-0234">DNA repair</keyword>
<dbReference type="GO" id="GO:0003677">
    <property type="term" value="F:DNA binding"/>
    <property type="evidence" value="ECO:0007669"/>
    <property type="project" value="InterPro"/>
</dbReference>
<keyword evidence="14" id="KW-0456">Lyase</keyword>
<dbReference type="Pfam" id="PF14791">
    <property type="entry name" value="DNA_pol_B_thumb"/>
    <property type="match status" value="1"/>
</dbReference>
<evidence type="ECO:0000256" key="11">
    <source>
        <dbReference type="ARBA" id="ARBA00022763"/>
    </source>
</evidence>
<evidence type="ECO:0000256" key="1">
    <source>
        <dbReference type="ARBA" id="ARBA00001936"/>
    </source>
</evidence>
<feature type="compositionally biased region" description="Polar residues" evidence="18">
    <location>
        <begin position="69"/>
        <end position="82"/>
    </location>
</feature>
<dbReference type="HOGENOM" id="CLU_008698_3_0_1"/>
<keyword evidence="11" id="KW-0227">DNA damage</keyword>
<feature type="compositionally biased region" description="Basic and acidic residues" evidence="18">
    <location>
        <begin position="58"/>
        <end position="68"/>
    </location>
</feature>
<evidence type="ECO:0000256" key="10">
    <source>
        <dbReference type="ARBA" id="ARBA00022723"/>
    </source>
</evidence>
<gene>
    <name evidence="20" type="ORF">CTHT_0052790</name>
</gene>
<keyword evidence="21" id="KW-1185">Reference proteome</keyword>
<protein>
    <recommendedName>
        <fullName evidence="5">DNA polymerase lambda</fullName>
        <ecNumber evidence="4">2.7.7.7</ecNumber>
    </recommendedName>
</protein>
<dbReference type="GeneID" id="18259317"/>
<dbReference type="Gene3D" id="1.10.150.20">
    <property type="entry name" value="5' to 3' exonuclease, C-terminal subdomain"/>
    <property type="match status" value="1"/>
</dbReference>
<proteinExistence type="inferred from homology"/>
<comment type="catalytic activity">
    <reaction evidence="16">
        <text>DNA(n) + a 2'-deoxyribonucleoside 5'-triphosphate = DNA(n+1) + diphosphate</text>
        <dbReference type="Rhea" id="RHEA:22508"/>
        <dbReference type="Rhea" id="RHEA-COMP:17339"/>
        <dbReference type="Rhea" id="RHEA-COMP:17340"/>
        <dbReference type="ChEBI" id="CHEBI:33019"/>
        <dbReference type="ChEBI" id="CHEBI:61560"/>
        <dbReference type="ChEBI" id="CHEBI:173112"/>
        <dbReference type="EC" id="2.7.7.7"/>
    </reaction>
</comment>
<dbReference type="EC" id="2.7.7.7" evidence="4"/>
<keyword evidence="7" id="KW-0808">Transferase</keyword>
<dbReference type="GO" id="GO:0005634">
    <property type="term" value="C:nucleus"/>
    <property type="evidence" value="ECO:0007669"/>
    <property type="project" value="UniProtKB-SubCell"/>
</dbReference>
<evidence type="ECO:0000256" key="13">
    <source>
        <dbReference type="ARBA" id="ARBA00023204"/>
    </source>
</evidence>
<dbReference type="PANTHER" id="PTHR11276">
    <property type="entry name" value="DNA POLYMERASE TYPE-X FAMILY MEMBER"/>
    <property type="match status" value="1"/>
</dbReference>
<dbReference type="FunFam" id="1.10.150.20:FF:000010">
    <property type="entry name" value="DNA polymerase lambda"/>
    <property type="match status" value="1"/>
</dbReference>
<comment type="subcellular location">
    <subcellularLocation>
        <location evidence="2">Nucleus</location>
    </subcellularLocation>
</comment>
<evidence type="ECO:0000256" key="2">
    <source>
        <dbReference type="ARBA" id="ARBA00004123"/>
    </source>
</evidence>
<evidence type="ECO:0000256" key="4">
    <source>
        <dbReference type="ARBA" id="ARBA00012417"/>
    </source>
</evidence>
<feature type="region of interest" description="Disordered" evidence="18">
    <location>
        <begin position="277"/>
        <end position="364"/>
    </location>
</feature>
<feature type="compositionally biased region" description="Basic and acidic residues" evidence="18">
    <location>
        <begin position="287"/>
        <end position="296"/>
    </location>
</feature>
<dbReference type="Gene3D" id="3.40.50.10190">
    <property type="entry name" value="BRCT domain"/>
    <property type="match status" value="1"/>
</dbReference>
<comment type="cofactor">
    <cofactor evidence="1">
        <name>Mn(2+)</name>
        <dbReference type="ChEBI" id="CHEBI:29035"/>
    </cofactor>
</comment>
<dbReference type="OrthoDB" id="7848332at2759"/>
<dbReference type="PRINTS" id="PR00870">
    <property type="entry name" value="DNAPOLXBETA"/>
</dbReference>
<evidence type="ECO:0000256" key="14">
    <source>
        <dbReference type="ARBA" id="ARBA00023239"/>
    </source>
</evidence>
<evidence type="ECO:0000256" key="9">
    <source>
        <dbReference type="ARBA" id="ARBA00022705"/>
    </source>
</evidence>
<evidence type="ECO:0000313" key="20">
    <source>
        <dbReference type="EMBL" id="EGS18673.1"/>
    </source>
</evidence>
<dbReference type="Gene3D" id="1.10.150.110">
    <property type="entry name" value="DNA polymerase beta, N-terminal domain-like"/>
    <property type="match status" value="1"/>
</dbReference>
<evidence type="ECO:0000256" key="15">
    <source>
        <dbReference type="ARBA" id="ARBA00023242"/>
    </source>
</evidence>
<dbReference type="InterPro" id="IPR043519">
    <property type="entry name" value="NT_sf"/>
</dbReference>
<dbReference type="SUPFAM" id="SSF81301">
    <property type="entry name" value="Nucleotidyltransferase"/>
    <property type="match status" value="1"/>
</dbReference>
<keyword evidence="6" id="KW-0237">DNA synthesis</keyword>
<feature type="compositionally biased region" description="Polar residues" evidence="18">
    <location>
        <begin position="325"/>
        <end position="343"/>
    </location>
</feature>
<dbReference type="OMA" id="KWHGASA"/>
<dbReference type="FunFam" id="1.10.150.110:FF:000005">
    <property type="entry name" value="DNA polymerase POL4"/>
    <property type="match status" value="1"/>
</dbReference>
<dbReference type="Pfam" id="PF14716">
    <property type="entry name" value="HHH_8"/>
    <property type="match status" value="1"/>
</dbReference>
<evidence type="ECO:0000256" key="5">
    <source>
        <dbReference type="ARBA" id="ARBA00016513"/>
    </source>
</evidence>
<evidence type="ECO:0000256" key="6">
    <source>
        <dbReference type="ARBA" id="ARBA00022634"/>
    </source>
</evidence>
<dbReference type="RefSeq" id="XP_006695618.1">
    <property type="nucleotide sequence ID" value="XM_006695555.1"/>
</dbReference>
<dbReference type="Gene3D" id="3.30.460.10">
    <property type="entry name" value="Beta Polymerase, domain 2"/>
    <property type="match status" value="1"/>
</dbReference>
<keyword evidence="10" id="KW-0479">Metal-binding</keyword>
<evidence type="ECO:0000256" key="17">
    <source>
        <dbReference type="PIRSR" id="PIRSR622312-50"/>
    </source>
</evidence>
<feature type="domain" description="BRCT" evidence="19">
    <location>
        <begin position="168"/>
        <end position="262"/>
    </location>
</feature>
<dbReference type="InterPro" id="IPR002008">
    <property type="entry name" value="DNA_pol_X_beta-like"/>
</dbReference>
<dbReference type="Proteomes" id="UP000008066">
    <property type="component" value="Unassembled WGS sequence"/>
</dbReference>
<dbReference type="STRING" id="759272.G0SDS2"/>
<feature type="compositionally biased region" description="Polar residues" evidence="18">
    <location>
        <begin position="305"/>
        <end position="314"/>
    </location>
</feature>
<dbReference type="InterPro" id="IPR027421">
    <property type="entry name" value="DNA_pol_lamdba_lyase_dom_sf"/>
</dbReference>
<name>G0SDS2_CHATD</name>
<accession>G0SDS2</accession>
<evidence type="ECO:0000256" key="12">
    <source>
        <dbReference type="ARBA" id="ARBA00022932"/>
    </source>
</evidence>
<dbReference type="InterPro" id="IPR018944">
    <property type="entry name" value="DNA_pol_lambd_fingers_domain"/>
</dbReference>
<dbReference type="InterPro" id="IPR001357">
    <property type="entry name" value="BRCT_dom"/>
</dbReference>
<dbReference type="InterPro" id="IPR002054">
    <property type="entry name" value="DNA-dir_DNA_pol_X"/>
</dbReference>
<feature type="region of interest" description="Disordered" evidence="18">
    <location>
        <begin position="47"/>
        <end position="95"/>
    </location>
</feature>
<feature type="compositionally biased region" description="Polar residues" evidence="18">
    <location>
        <begin position="277"/>
        <end position="286"/>
    </location>
</feature>
<feature type="active site" description="Nucleophile; Schiff-base intermediate with DNA; for 5'-dRP lyase activity" evidence="17">
    <location>
        <position position="514"/>
    </location>
</feature>
<dbReference type="SUPFAM" id="SSF47802">
    <property type="entry name" value="DNA polymerase beta, N-terminal domain-like"/>
    <property type="match status" value="1"/>
</dbReference>
<dbReference type="GO" id="GO:0003887">
    <property type="term" value="F:DNA-directed DNA polymerase activity"/>
    <property type="evidence" value="ECO:0007669"/>
    <property type="project" value="UniProtKB-KW"/>
</dbReference>
<evidence type="ECO:0000256" key="16">
    <source>
        <dbReference type="ARBA" id="ARBA00049244"/>
    </source>
</evidence>
<feature type="region of interest" description="Disordered" evidence="18">
    <location>
        <begin position="387"/>
        <end position="421"/>
    </location>
</feature>
<reference evidence="20 21" key="1">
    <citation type="journal article" date="2011" name="Cell">
        <title>Insight into structure and assembly of the nuclear pore complex by utilizing the genome of a eukaryotic thermophile.</title>
        <authorList>
            <person name="Amlacher S."/>
            <person name="Sarges P."/>
            <person name="Flemming D."/>
            <person name="van Noort V."/>
            <person name="Kunze R."/>
            <person name="Devos D.P."/>
            <person name="Arumugam M."/>
            <person name="Bork P."/>
            <person name="Hurt E."/>
        </authorList>
    </citation>
    <scope>NUCLEOTIDE SEQUENCE [LARGE SCALE GENOMIC DNA]</scope>
    <source>
        <strain evidence="21">DSM 1495 / CBS 144.50 / IMI 039719</strain>
    </source>
</reference>
<dbReference type="Pfam" id="PF10391">
    <property type="entry name" value="DNA_pol_lambd_f"/>
    <property type="match status" value="1"/>
</dbReference>
<evidence type="ECO:0000256" key="3">
    <source>
        <dbReference type="ARBA" id="ARBA00008323"/>
    </source>
</evidence>
<dbReference type="InterPro" id="IPR036420">
    <property type="entry name" value="BRCT_dom_sf"/>
</dbReference>
<dbReference type="EMBL" id="GL988045">
    <property type="protein sequence ID" value="EGS18673.1"/>
    <property type="molecule type" value="Genomic_DNA"/>
</dbReference>
<dbReference type="Pfam" id="PF14792">
    <property type="entry name" value="DNA_pol_B_palm"/>
    <property type="match status" value="1"/>
</dbReference>
<dbReference type="Gene3D" id="3.30.210.10">
    <property type="entry name" value="DNA polymerase, thumb domain"/>
    <property type="match status" value="1"/>
</dbReference>
<dbReference type="FunFam" id="3.30.210.10:FF:000001">
    <property type="entry name" value="DNA polymerase lambda"/>
    <property type="match status" value="1"/>
</dbReference>
<dbReference type="GO" id="GO:0006303">
    <property type="term" value="P:double-strand break repair via nonhomologous end joining"/>
    <property type="evidence" value="ECO:0007669"/>
    <property type="project" value="TreeGrafter"/>
</dbReference>
<evidence type="ECO:0000259" key="19">
    <source>
        <dbReference type="PROSITE" id="PS50172"/>
    </source>
</evidence>
<organism evidence="21">
    <name type="scientific">Chaetomium thermophilum (strain DSM 1495 / CBS 144.50 / IMI 039719)</name>
    <name type="common">Thermochaetoides thermophila</name>
    <dbReference type="NCBI Taxonomy" id="759272"/>
    <lineage>
        <taxon>Eukaryota</taxon>
        <taxon>Fungi</taxon>
        <taxon>Dikarya</taxon>
        <taxon>Ascomycota</taxon>
        <taxon>Pezizomycotina</taxon>
        <taxon>Sordariomycetes</taxon>
        <taxon>Sordariomycetidae</taxon>
        <taxon>Sordariales</taxon>
        <taxon>Chaetomiaceae</taxon>
        <taxon>Thermochaetoides</taxon>
    </lineage>
</organism>
<dbReference type="GO" id="GO:0046872">
    <property type="term" value="F:metal ion binding"/>
    <property type="evidence" value="ECO:0007669"/>
    <property type="project" value="UniProtKB-KW"/>
</dbReference>
<dbReference type="PROSITE" id="PS50172">
    <property type="entry name" value="BRCT"/>
    <property type="match status" value="1"/>
</dbReference>
<dbReference type="KEGG" id="cthr:CTHT_0052790"/>
<dbReference type="CDD" id="cd00141">
    <property type="entry name" value="NT_POLXc"/>
    <property type="match status" value="1"/>
</dbReference>
<dbReference type="SMART" id="SM00483">
    <property type="entry name" value="POLXc"/>
    <property type="match status" value="1"/>
</dbReference>
<dbReference type="eggNOG" id="KOG2534">
    <property type="taxonomic scope" value="Eukaryota"/>
</dbReference>
<dbReference type="InterPro" id="IPR037160">
    <property type="entry name" value="DNA_Pol_thumb_sf"/>
</dbReference>
<evidence type="ECO:0000256" key="7">
    <source>
        <dbReference type="ARBA" id="ARBA00022679"/>
    </source>
</evidence>
<feature type="region of interest" description="Disordered" evidence="18">
    <location>
        <begin position="135"/>
        <end position="163"/>
    </location>
</feature>
<sequence length="792" mass="89237">MRSPTLDEKEAFFAQLQALDVIRDSDDELSPKELKYREQSRAFFKSQAKLTFPKKQKGKDQEDPELSRSKSITAKHSAQTATPGARVIEGAPGNQPLAVRIPTTLESSFQTIEETSVPDITQPTRAGLRRSMTMPEIPAPSLSEQSPLPSTAGRKRKRQAAAQKAVHQAPQIFTGLCFYYIPDNDIAPARKLRITRAQEHGAQWVRQLTAASHVIVDKALKYKDIERILGPHPPASLIVVNEDYPLDCISFRTILNPDQRRYKITGFPRLVKESLSRNQCSTQASDRSLDVRETKSSKRRRESSPQGEITSPDWSSPIRPRLAQTKATVQNQAPDSILYQPSTYKPEISRPSEPAARKLTRTGPEIKDELSKYIELIQQYKDLPLDPEEDDVQSINDSPEAVPDFELSEPSDGERAQKRAPVKTCLGGQEISFADRFACSRGGTKDKSTDSQNPNARTIEVLQAMCDYYTRINDRWRSIAYRKAINTLRRQTVEICTAEEAARLPNIGSRLAAKIEEIVSTNRLRRLDYANDEPTGQILSTFLKIYGVGNAQANKWITQGFRTLEDLRQKADLTPNQRIGIEHYDDLNSRIPRAEVEALFAYVRREAGAIDPNIELLVGGSYRRGADSSGDIDIIITKKGTRTYGELVHFLEDLITVLGRKGFLVATLAALHTHRPGKDGPGSKWHGCCVLPKEAGGRDPLVWRRIDFLLVPETEYGAALIYFTGNEMFNRSMRLLAAKKGMRLNQRGLYKEVMRKKGSVKVTGGELVKGRDEKRIFEILGVKWREPWERWC</sequence>
<dbReference type="InterPro" id="IPR029398">
    <property type="entry name" value="PolB_thumb"/>
</dbReference>
<dbReference type="SUPFAM" id="SSF81585">
    <property type="entry name" value="PsbU/PolX domain-like"/>
    <property type="match status" value="1"/>
</dbReference>
<dbReference type="InterPro" id="IPR010996">
    <property type="entry name" value="HHH_MUS81"/>
</dbReference>
<keyword evidence="9" id="KW-0235">DNA replication</keyword>
<dbReference type="InterPro" id="IPR028207">
    <property type="entry name" value="DNA_pol_B_palm_palm"/>
</dbReference>
<dbReference type="PRINTS" id="PR00869">
    <property type="entry name" value="DNAPOLX"/>
</dbReference>
<dbReference type="PANTHER" id="PTHR11276:SF28">
    <property type="entry name" value="DNA POLYMERASE LAMBDA"/>
    <property type="match status" value="1"/>
</dbReference>
<dbReference type="GO" id="GO:0016829">
    <property type="term" value="F:lyase activity"/>
    <property type="evidence" value="ECO:0007669"/>
    <property type="project" value="UniProtKB-KW"/>
</dbReference>
<evidence type="ECO:0000256" key="18">
    <source>
        <dbReference type="SAM" id="MobiDB-lite"/>
    </source>
</evidence>
<dbReference type="InterPro" id="IPR022312">
    <property type="entry name" value="DNA_pol_X"/>
</dbReference>
<keyword evidence="8" id="KW-0548">Nucleotidyltransferase</keyword>
<evidence type="ECO:0000256" key="8">
    <source>
        <dbReference type="ARBA" id="ARBA00022695"/>
    </source>
</evidence>
<evidence type="ECO:0000313" key="21">
    <source>
        <dbReference type="Proteomes" id="UP000008066"/>
    </source>
</evidence>
<dbReference type="AlphaFoldDB" id="G0SDS2"/>
<comment type="similarity">
    <text evidence="3">Belongs to the DNA polymerase type-X family.</text>
</comment>
<keyword evidence="15" id="KW-0539">Nucleus</keyword>
<keyword evidence="12" id="KW-0239">DNA-directed DNA polymerase</keyword>